<evidence type="ECO:0000313" key="1">
    <source>
        <dbReference type="EMBL" id="KAJ9097199.1"/>
    </source>
</evidence>
<name>A0ACC2VDZ7_9TREE</name>
<accession>A0ACC2VDZ7</accession>
<proteinExistence type="predicted"/>
<protein>
    <submittedName>
        <fullName evidence="1">Uncharacterized protein</fullName>
    </submittedName>
</protein>
<reference evidence="1" key="1">
    <citation type="submission" date="2023-04" db="EMBL/GenBank/DDBJ databases">
        <title>Draft Genome sequencing of Naganishia species isolated from polar environments using Oxford Nanopore Technology.</title>
        <authorList>
            <person name="Leo P."/>
            <person name="Venkateswaran K."/>
        </authorList>
    </citation>
    <scope>NUCLEOTIDE SEQUENCE</scope>
    <source>
        <strain evidence="1">MNA-CCFEE 5423</strain>
    </source>
</reference>
<evidence type="ECO:0000313" key="2">
    <source>
        <dbReference type="Proteomes" id="UP001227268"/>
    </source>
</evidence>
<comment type="caution">
    <text evidence="1">The sequence shown here is derived from an EMBL/GenBank/DDBJ whole genome shotgun (WGS) entry which is preliminary data.</text>
</comment>
<gene>
    <name evidence="1" type="ORF">QFC21_004868</name>
</gene>
<organism evidence="1 2">
    <name type="scientific">Naganishia friedmannii</name>
    <dbReference type="NCBI Taxonomy" id="89922"/>
    <lineage>
        <taxon>Eukaryota</taxon>
        <taxon>Fungi</taxon>
        <taxon>Dikarya</taxon>
        <taxon>Basidiomycota</taxon>
        <taxon>Agaricomycotina</taxon>
        <taxon>Tremellomycetes</taxon>
        <taxon>Filobasidiales</taxon>
        <taxon>Filobasidiaceae</taxon>
        <taxon>Naganishia</taxon>
    </lineage>
</organism>
<sequence>MSTPEHSPLLPSTNHDEQSPAPAPAPKPRRRATALLMLLALVGGCLFIGIRGEKPFLPKDPLARAHYFLSSSPVIDGHIDVPELARTVFGNDLDAFDLRKETVGHFDIPRIRKGKLGGLFWSCYVDCKPSGPDFLAPTNRVRDTLEQLDIAKLMIERYADVFAFATTAKQVRRAMREGKVASLLGVEGAHQLGNSLAALRQYYDLGVRYMTLTHSCNNAFADSHVSDETAAQALEITQAPVIWSHSASRHFNNISRNVPDYILKHIGAGKHQVDGVVMVNIYPAFMLPPEEQGKASVGTVADHVEYMARLIGKKYIGIGSDFDGIETVPKGMEDVSKYPKLFAELIRRGGWSQRDLAGLAGENVLRVLEGAEKTAAKMKKDGAGPSMAIYDKRTDIRRGYDSNEHFNTMSLLVWRRNAKRDEGLKRWKEAKEGEEVEITTLSKQLGPIAKPSIPFQPAGFFQVHVQAADGTLQNYSLYAELLEYLGTRGRDTAVEAEKRRNRDLFLCYQDVRLTIAYPEEGQETLDELTTFVSLLYLYRHPYIHQDLKPNCVQLPLIYVKVPEAVCVNLRILTGHAIFLPGGSASRHASWMSRELQDCHRRRMQELATTRATSCRPAVLPATTTRRKEGKDSSHDEFHRYEESPDSSGIE</sequence>
<dbReference type="Proteomes" id="UP001227268">
    <property type="component" value="Unassembled WGS sequence"/>
</dbReference>
<keyword evidence="2" id="KW-1185">Reference proteome</keyword>
<dbReference type="EMBL" id="JASBWT010000017">
    <property type="protein sequence ID" value="KAJ9097199.1"/>
    <property type="molecule type" value="Genomic_DNA"/>
</dbReference>